<dbReference type="InterPro" id="IPR043502">
    <property type="entry name" value="DNA/RNA_pol_sf"/>
</dbReference>
<dbReference type="InterPro" id="IPR041577">
    <property type="entry name" value="RT_RNaseH_2"/>
</dbReference>
<dbReference type="AlphaFoldDB" id="A0A6L2L9W8"/>
<feature type="domain" description="Reverse transcriptase/retrotransposon-derived protein RNase H-like" evidence="1">
    <location>
        <begin position="308"/>
        <end position="387"/>
    </location>
</feature>
<comment type="caution">
    <text evidence="2">The sequence shown here is derived from an EMBL/GenBank/DDBJ whole genome shotgun (WGS) entry which is preliminary data.</text>
</comment>
<dbReference type="EMBL" id="BKCJ010003917">
    <property type="protein sequence ID" value="GEU57939.1"/>
    <property type="molecule type" value="Genomic_DNA"/>
</dbReference>
<dbReference type="InterPro" id="IPR043128">
    <property type="entry name" value="Rev_trsase/Diguanyl_cyclase"/>
</dbReference>
<evidence type="ECO:0000313" key="2">
    <source>
        <dbReference type="EMBL" id="GEU57939.1"/>
    </source>
</evidence>
<evidence type="ECO:0000259" key="1">
    <source>
        <dbReference type="Pfam" id="PF17919"/>
    </source>
</evidence>
<proteinExistence type="predicted"/>
<accession>A0A6L2L9W8</accession>
<organism evidence="2">
    <name type="scientific">Tanacetum cinerariifolium</name>
    <name type="common">Dalmatian daisy</name>
    <name type="synonym">Chrysanthemum cinerariifolium</name>
    <dbReference type="NCBI Taxonomy" id="118510"/>
    <lineage>
        <taxon>Eukaryota</taxon>
        <taxon>Viridiplantae</taxon>
        <taxon>Streptophyta</taxon>
        <taxon>Embryophyta</taxon>
        <taxon>Tracheophyta</taxon>
        <taxon>Spermatophyta</taxon>
        <taxon>Magnoliopsida</taxon>
        <taxon>eudicotyledons</taxon>
        <taxon>Gunneridae</taxon>
        <taxon>Pentapetalae</taxon>
        <taxon>asterids</taxon>
        <taxon>campanulids</taxon>
        <taxon>Asterales</taxon>
        <taxon>Asteraceae</taxon>
        <taxon>Asteroideae</taxon>
        <taxon>Anthemideae</taxon>
        <taxon>Anthemidinae</taxon>
        <taxon>Tanacetum</taxon>
    </lineage>
</organism>
<name>A0A6L2L9W8_TANCI</name>
<dbReference type="SUPFAM" id="SSF56672">
    <property type="entry name" value="DNA/RNA polymerases"/>
    <property type="match status" value="1"/>
</dbReference>
<dbReference type="Pfam" id="PF17919">
    <property type="entry name" value="RT_RNaseH_2"/>
    <property type="match status" value="1"/>
</dbReference>
<dbReference type="PANTHER" id="PTHR48475">
    <property type="entry name" value="RIBONUCLEASE H"/>
    <property type="match status" value="1"/>
</dbReference>
<gene>
    <name evidence="2" type="ORF">Tci_029917</name>
</gene>
<reference evidence="2" key="1">
    <citation type="journal article" date="2019" name="Sci. Rep.">
        <title>Draft genome of Tanacetum cinerariifolium, the natural source of mosquito coil.</title>
        <authorList>
            <person name="Yamashiro T."/>
            <person name="Shiraishi A."/>
            <person name="Satake H."/>
            <person name="Nakayama K."/>
        </authorList>
    </citation>
    <scope>NUCLEOTIDE SEQUENCE</scope>
</reference>
<dbReference type="PANTHER" id="PTHR48475:SF2">
    <property type="entry name" value="RIBONUCLEASE H"/>
    <property type="match status" value="1"/>
</dbReference>
<dbReference type="Gene3D" id="3.30.70.270">
    <property type="match status" value="1"/>
</dbReference>
<protein>
    <recommendedName>
        <fullName evidence="1">Reverse transcriptase/retrotransposon-derived protein RNase H-like domain-containing protein</fullName>
    </recommendedName>
</protein>
<sequence length="590" mass="67610">MMKVTTTFLRGEVAVSNRERKKSFPLWKQQEAEWKPNFKKGGFRNQQRPERKQDRFTLLTKTPKEILAFDKGEEDETKGPMIIEAEMGGHFVHRMYVDGGSSSDILYEHRFNRFRPEVRSQMIPTATPMVGFSEEIIWPLGQISLLVKIGRIVTLWSSRIIPLEYAMVLGPGEHQPIINQVTEEKIQVAIHPEYLEQAIAIGSTLTEEGRKELLKNAGATYQRLVDKALQKQISQNLEVYVDDLVIKSHMEQEVEAVLSLPSLKCLKDVQRLNGKLASLNRFLCKSAEKSLPFFKTLKECTKKNDFQWTAEAEMAFKQMKRLIAELPILNAPKEKEELVIYLAAAKEAVSAVLMTEMDRKQMPIYFVSRTLQGLKISYTPMEKLILAGRLLKWRFELEEHGIHYRPRTSVKGQILADFIIERLDDDPPDTPIKDKEELLDLWILFTDGSSCIDGSPPRAKEPTAELDTHHISKAILQMGFDIARPFSKGPGKVKFLIVAIDYFTKWIEAKPVNNEALEINLDLLEEKRGRAAIQEAKSKAMMEKYYNSRVRNTSFKPGDLVYWSNKASHGKDGGKLRPKWEGPYKVTKTL</sequence>